<dbReference type="PANTHER" id="PTHR30582">
    <property type="entry name" value="L,D-TRANSPEPTIDASE"/>
    <property type="match status" value="1"/>
</dbReference>
<feature type="chain" id="PRO_5035183593" description="L,D-TPase catalytic domain-containing protein" evidence="8">
    <location>
        <begin position="24"/>
        <end position="272"/>
    </location>
</feature>
<evidence type="ECO:0000256" key="7">
    <source>
        <dbReference type="SAM" id="MobiDB-lite"/>
    </source>
</evidence>
<evidence type="ECO:0000313" key="10">
    <source>
        <dbReference type="EMBL" id="MBG6139100.1"/>
    </source>
</evidence>
<dbReference type="GO" id="GO:0071972">
    <property type="term" value="F:peptidoglycan L,D-transpeptidase activity"/>
    <property type="evidence" value="ECO:0007669"/>
    <property type="project" value="TreeGrafter"/>
</dbReference>
<name>A0A8J7GSD7_9ACTN</name>
<feature type="domain" description="L,D-TPase catalytic" evidence="9">
    <location>
        <begin position="155"/>
        <end position="266"/>
    </location>
</feature>
<evidence type="ECO:0000256" key="3">
    <source>
        <dbReference type="ARBA" id="ARBA00022960"/>
    </source>
</evidence>
<keyword evidence="3 6" id="KW-0133">Cell shape</keyword>
<dbReference type="PANTHER" id="PTHR30582:SF33">
    <property type="entry name" value="EXPORTED PROTEIN"/>
    <property type="match status" value="1"/>
</dbReference>
<dbReference type="EMBL" id="JADOUF010000001">
    <property type="protein sequence ID" value="MBG6139100.1"/>
    <property type="molecule type" value="Genomic_DNA"/>
</dbReference>
<dbReference type="Gene3D" id="2.40.440.10">
    <property type="entry name" value="L,D-transpeptidase catalytic domain-like"/>
    <property type="match status" value="1"/>
</dbReference>
<dbReference type="GO" id="GO:0005576">
    <property type="term" value="C:extracellular region"/>
    <property type="evidence" value="ECO:0007669"/>
    <property type="project" value="TreeGrafter"/>
</dbReference>
<dbReference type="RefSeq" id="WP_231398939.1">
    <property type="nucleotide sequence ID" value="NZ_BONS01000011.1"/>
</dbReference>
<keyword evidence="5 6" id="KW-0961">Cell wall biogenesis/degradation</keyword>
<dbReference type="GO" id="GO:0018104">
    <property type="term" value="P:peptidoglycan-protein cross-linking"/>
    <property type="evidence" value="ECO:0007669"/>
    <property type="project" value="TreeGrafter"/>
</dbReference>
<evidence type="ECO:0000256" key="6">
    <source>
        <dbReference type="PROSITE-ProRule" id="PRU01373"/>
    </source>
</evidence>
<accession>A0A8J7GSD7</accession>
<feature type="region of interest" description="Disordered" evidence="7">
    <location>
        <begin position="42"/>
        <end position="83"/>
    </location>
</feature>
<dbReference type="Proteomes" id="UP000622552">
    <property type="component" value="Unassembled WGS sequence"/>
</dbReference>
<dbReference type="PROSITE" id="PS52029">
    <property type="entry name" value="LD_TPASE"/>
    <property type="match status" value="1"/>
</dbReference>
<evidence type="ECO:0000313" key="11">
    <source>
        <dbReference type="Proteomes" id="UP000622552"/>
    </source>
</evidence>
<protein>
    <recommendedName>
        <fullName evidence="9">L,D-TPase catalytic domain-containing protein</fullName>
    </recommendedName>
</protein>
<proteinExistence type="predicted"/>
<dbReference type="InterPro" id="IPR005490">
    <property type="entry name" value="LD_TPept_cat_dom"/>
</dbReference>
<feature type="active site" description="Nucleophile" evidence="6">
    <location>
        <position position="242"/>
    </location>
</feature>
<dbReference type="GO" id="GO:0071555">
    <property type="term" value="P:cell wall organization"/>
    <property type="evidence" value="ECO:0007669"/>
    <property type="project" value="UniProtKB-UniRule"/>
</dbReference>
<evidence type="ECO:0000256" key="1">
    <source>
        <dbReference type="ARBA" id="ARBA00004752"/>
    </source>
</evidence>
<keyword evidence="8" id="KW-0732">Signal</keyword>
<sequence>MRAVAIMAGALTAVVLGAASAYALSPTPVTPRFQDVAVKAAEGPVTPPSPTASPSAGPSTSPSPVPSEPPVRGNTGSCEPGENQKEVEDLLVKIGGYGAVDADGFQSDGDCAAIKAFQTRFDIRPPSGQPGPLTANVARRIAAFDPALCGAGPGLTICVDLTQQITWATRDGSIVLAPTVVRTGMGGGFQTPAGHFELTRKNNPEWSKPYKVNLYHFQHVVDGMGFHDTPSYIHDAFGSHGCINMLPDDSKALWNMTEVGTPVHIFGRKPGT</sequence>
<keyword evidence="4 6" id="KW-0573">Peptidoglycan synthesis</keyword>
<dbReference type="UniPathway" id="UPA00219"/>
<comment type="pathway">
    <text evidence="1 6">Cell wall biogenesis; peptidoglycan biosynthesis.</text>
</comment>
<gene>
    <name evidence="10" type="ORF">IW245_005294</name>
</gene>
<reference evidence="10" key="1">
    <citation type="submission" date="2020-11" db="EMBL/GenBank/DDBJ databases">
        <title>Sequencing the genomes of 1000 actinobacteria strains.</title>
        <authorList>
            <person name="Klenk H.-P."/>
        </authorList>
    </citation>
    <scope>NUCLEOTIDE SEQUENCE</scope>
    <source>
        <strain evidence="10">DSM 45356</strain>
    </source>
</reference>
<dbReference type="InterPro" id="IPR038063">
    <property type="entry name" value="Transpep_catalytic_dom"/>
</dbReference>
<keyword evidence="11" id="KW-1185">Reference proteome</keyword>
<dbReference type="GO" id="GO:0016740">
    <property type="term" value="F:transferase activity"/>
    <property type="evidence" value="ECO:0007669"/>
    <property type="project" value="UniProtKB-KW"/>
</dbReference>
<dbReference type="AlphaFoldDB" id="A0A8J7GSD7"/>
<feature type="signal peptide" evidence="8">
    <location>
        <begin position="1"/>
        <end position="23"/>
    </location>
</feature>
<evidence type="ECO:0000256" key="2">
    <source>
        <dbReference type="ARBA" id="ARBA00022679"/>
    </source>
</evidence>
<evidence type="ECO:0000256" key="5">
    <source>
        <dbReference type="ARBA" id="ARBA00023316"/>
    </source>
</evidence>
<keyword evidence="2" id="KW-0808">Transferase</keyword>
<dbReference type="GO" id="GO:0008360">
    <property type="term" value="P:regulation of cell shape"/>
    <property type="evidence" value="ECO:0007669"/>
    <property type="project" value="UniProtKB-UniRule"/>
</dbReference>
<evidence type="ECO:0000256" key="8">
    <source>
        <dbReference type="SAM" id="SignalP"/>
    </source>
</evidence>
<feature type="active site" description="Proton donor/acceptor" evidence="6">
    <location>
        <position position="227"/>
    </location>
</feature>
<dbReference type="Pfam" id="PF03734">
    <property type="entry name" value="YkuD"/>
    <property type="match status" value="1"/>
</dbReference>
<dbReference type="CDD" id="cd16913">
    <property type="entry name" value="YkuD_like"/>
    <property type="match status" value="1"/>
</dbReference>
<organism evidence="10 11">
    <name type="scientific">Longispora fulva</name>
    <dbReference type="NCBI Taxonomy" id="619741"/>
    <lineage>
        <taxon>Bacteria</taxon>
        <taxon>Bacillati</taxon>
        <taxon>Actinomycetota</taxon>
        <taxon>Actinomycetes</taxon>
        <taxon>Micromonosporales</taxon>
        <taxon>Micromonosporaceae</taxon>
        <taxon>Longispora</taxon>
    </lineage>
</organism>
<comment type="caution">
    <text evidence="10">The sequence shown here is derived from an EMBL/GenBank/DDBJ whole genome shotgun (WGS) entry which is preliminary data.</text>
</comment>
<dbReference type="InterPro" id="IPR050979">
    <property type="entry name" value="LD-transpeptidase"/>
</dbReference>
<evidence type="ECO:0000256" key="4">
    <source>
        <dbReference type="ARBA" id="ARBA00022984"/>
    </source>
</evidence>
<evidence type="ECO:0000259" key="9">
    <source>
        <dbReference type="PROSITE" id="PS52029"/>
    </source>
</evidence>
<dbReference type="SUPFAM" id="SSF141523">
    <property type="entry name" value="L,D-transpeptidase catalytic domain-like"/>
    <property type="match status" value="1"/>
</dbReference>